<dbReference type="NCBIfam" id="TIGR00937">
    <property type="entry name" value="2A51"/>
    <property type="match status" value="1"/>
</dbReference>
<dbReference type="Pfam" id="PF02417">
    <property type="entry name" value="Chromate_transp"/>
    <property type="match status" value="2"/>
</dbReference>
<name>A0A7W7Y9E4_9BACT</name>
<evidence type="ECO:0000313" key="8">
    <source>
        <dbReference type="EMBL" id="MBB5032062.1"/>
    </source>
</evidence>
<dbReference type="PANTHER" id="PTHR33567">
    <property type="entry name" value="CHROMATE ION TRANSPORTER (EUROFUNG)"/>
    <property type="match status" value="1"/>
</dbReference>
<comment type="similarity">
    <text evidence="2">Belongs to the chromate ion transporter (CHR) (TC 2.A.51) family.</text>
</comment>
<proteinExistence type="inferred from homology"/>
<protein>
    <submittedName>
        <fullName evidence="8">Chromate transporter</fullName>
    </submittedName>
</protein>
<reference evidence="8 9" key="1">
    <citation type="submission" date="2020-08" db="EMBL/GenBank/DDBJ databases">
        <title>Genomic Encyclopedia of Type Strains, Phase IV (KMG-IV): sequencing the most valuable type-strain genomes for metagenomic binning, comparative biology and taxonomic classification.</title>
        <authorList>
            <person name="Goeker M."/>
        </authorList>
    </citation>
    <scope>NUCLEOTIDE SEQUENCE [LARGE SCALE GENOMIC DNA]</scope>
    <source>
        <strain evidence="8 9">DSM 12252</strain>
    </source>
</reference>
<accession>A0A7W7Y9E4</accession>
<feature type="transmembrane region" description="Helical" evidence="7">
    <location>
        <begin position="87"/>
        <end position="108"/>
    </location>
</feature>
<dbReference type="Proteomes" id="UP000590740">
    <property type="component" value="Unassembled WGS sequence"/>
</dbReference>
<feature type="transmembrane region" description="Helical" evidence="7">
    <location>
        <begin position="361"/>
        <end position="381"/>
    </location>
</feature>
<dbReference type="PANTHER" id="PTHR33567:SF3">
    <property type="entry name" value="CHROMATE ION TRANSPORTER (EUROFUNG)"/>
    <property type="match status" value="1"/>
</dbReference>
<organism evidence="8 9">
    <name type="scientific">Prosthecobacter vanneervenii</name>
    <dbReference type="NCBI Taxonomy" id="48466"/>
    <lineage>
        <taxon>Bacteria</taxon>
        <taxon>Pseudomonadati</taxon>
        <taxon>Verrucomicrobiota</taxon>
        <taxon>Verrucomicrobiia</taxon>
        <taxon>Verrucomicrobiales</taxon>
        <taxon>Verrucomicrobiaceae</taxon>
        <taxon>Prosthecobacter</taxon>
    </lineage>
</organism>
<dbReference type="InterPro" id="IPR014047">
    <property type="entry name" value="Chr_Tranpt_l_chain"/>
</dbReference>
<dbReference type="AlphaFoldDB" id="A0A7W7Y9E4"/>
<feature type="transmembrane region" description="Helical" evidence="7">
    <location>
        <begin position="114"/>
        <end position="137"/>
    </location>
</feature>
<feature type="transmembrane region" description="Helical" evidence="7">
    <location>
        <begin position="252"/>
        <end position="272"/>
    </location>
</feature>
<evidence type="ECO:0000256" key="6">
    <source>
        <dbReference type="ARBA" id="ARBA00023136"/>
    </source>
</evidence>
<comment type="subcellular location">
    <subcellularLocation>
        <location evidence="1">Cell membrane</location>
        <topology evidence="1">Multi-pass membrane protein</topology>
    </subcellularLocation>
</comment>
<evidence type="ECO:0000256" key="1">
    <source>
        <dbReference type="ARBA" id="ARBA00004651"/>
    </source>
</evidence>
<comment type="caution">
    <text evidence="8">The sequence shown here is derived from an EMBL/GenBank/DDBJ whole genome shotgun (WGS) entry which is preliminary data.</text>
</comment>
<evidence type="ECO:0000256" key="5">
    <source>
        <dbReference type="ARBA" id="ARBA00022989"/>
    </source>
</evidence>
<dbReference type="GO" id="GO:0005886">
    <property type="term" value="C:plasma membrane"/>
    <property type="evidence" value="ECO:0007669"/>
    <property type="project" value="UniProtKB-SubCell"/>
</dbReference>
<evidence type="ECO:0000313" key="9">
    <source>
        <dbReference type="Proteomes" id="UP000590740"/>
    </source>
</evidence>
<dbReference type="InterPro" id="IPR003370">
    <property type="entry name" value="Chromate_transpt"/>
</dbReference>
<dbReference type="RefSeq" id="WP_184339005.1">
    <property type="nucleotide sequence ID" value="NZ_JACHIG010000003.1"/>
</dbReference>
<evidence type="ECO:0000256" key="4">
    <source>
        <dbReference type="ARBA" id="ARBA00022692"/>
    </source>
</evidence>
<keyword evidence="9" id="KW-1185">Reference proteome</keyword>
<evidence type="ECO:0000256" key="3">
    <source>
        <dbReference type="ARBA" id="ARBA00022475"/>
    </source>
</evidence>
<feature type="transmembrane region" description="Helical" evidence="7">
    <location>
        <begin position="20"/>
        <end position="38"/>
    </location>
</feature>
<dbReference type="EMBL" id="JACHIG010000003">
    <property type="protein sequence ID" value="MBB5032062.1"/>
    <property type="molecule type" value="Genomic_DNA"/>
</dbReference>
<gene>
    <name evidence="8" type="ORF">HNQ65_001639</name>
</gene>
<feature type="transmembrane region" description="Helical" evidence="7">
    <location>
        <begin position="323"/>
        <end position="349"/>
    </location>
</feature>
<evidence type="ECO:0000256" key="7">
    <source>
        <dbReference type="SAM" id="Phobius"/>
    </source>
</evidence>
<dbReference type="PIRSF" id="PIRSF004810">
    <property type="entry name" value="ChrA"/>
    <property type="match status" value="1"/>
</dbReference>
<keyword evidence="6 7" id="KW-0472">Membrane</keyword>
<keyword evidence="5 7" id="KW-1133">Transmembrane helix</keyword>
<keyword evidence="3" id="KW-1003">Cell membrane</keyword>
<dbReference type="GO" id="GO:0015109">
    <property type="term" value="F:chromate transmembrane transporter activity"/>
    <property type="evidence" value="ECO:0007669"/>
    <property type="project" value="InterPro"/>
</dbReference>
<feature type="transmembrane region" description="Helical" evidence="7">
    <location>
        <begin position="149"/>
        <end position="180"/>
    </location>
</feature>
<feature type="transmembrane region" description="Helical" evidence="7">
    <location>
        <begin position="393"/>
        <end position="410"/>
    </location>
</feature>
<keyword evidence="4 7" id="KW-0812">Transmembrane</keyword>
<evidence type="ECO:0000256" key="2">
    <source>
        <dbReference type="ARBA" id="ARBA00005262"/>
    </source>
</evidence>
<feature type="transmembrane region" description="Helical" evidence="7">
    <location>
        <begin position="215"/>
        <end position="240"/>
    </location>
</feature>
<sequence length="436" mass="46689">MSHDETPPSMPTFRQALRYWFKLGCISFGGPAGQIAIMHKELVEKRRWISESHFLHALNFCMLLPGPEAQQLATYLGWRLHGAKGGIAAGALFVLPSVFILFGLSWLYMAGGHLPWLAAIFHGLLGAVIAVVAEAVLRIGKKALKSPTLWGIAALSFAAIYFLQISFVLIILGAGLLGYAGNRFSPKQFPAGKGHGEAKESAPALSLPPAPTATWARTFTITVLCLALWWLPVFVIAGWLGWSSTQAQQGLFFSKAALVTFGGAYAVLPYVAQQTVEIHGWLSHPQMMSGLALAETTPGPLIMVLQFVGFVGGWQHPGALTPLAGATVGALITTWVTFIPCFLFVFLGAPHIEKLGEQPRLSAALTAITAAVVGVILNLGVKFATHSLWPANGGFDTFIAVLAIVAFIAMQRYKAGLMKVIFACAILGLIKQLTFG</sequence>